<dbReference type="Pfam" id="PF06271">
    <property type="entry name" value="RDD"/>
    <property type="match status" value="1"/>
</dbReference>
<dbReference type="InterPro" id="IPR051791">
    <property type="entry name" value="Pra-immunoreactive"/>
</dbReference>
<keyword evidence="3 6" id="KW-0812">Transmembrane</keyword>
<evidence type="ECO:0000256" key="3">
    <source>
        <dbReference type="ARBA" id="ARBA00022692"/>
    </source>
</evidence>
<dbReference type="PANTHER" id="PTHR36115">
    <property type="entry name" value="PROLINE-RICH ANTIGEN HOMOLOG-RELATED"/>
    <property type="match status" value="1"/>
</dbReference>
<keyword evidence="5 6" id="KW-0472">Membrane</keyword>
<feature type="transmembrane region" description="Helical" evidence="6">
    <location>
        <begin position="68"/>
        <end position="88"/>
    </location>
</feature>
<gene>
    <name evidence="8" type="ORF">PJ311_11460</name>
</gene>
<organism evidence="8 9">
    <name type="scientific">Bacillus changyiensis</name>
    <dbReference type="NCBI Taxonomy" id="3004103"/>
    <lineage>
        <taxon>Bacteria</taxon>
        <taxon>Bacillati</taxon>
        <taxon>Bacillota</taxon>
        <taxon>Bacilli</taxon>
        <taxon>Bacillales</taxon>
        <taxon>Bacillaceae</taxon>
        <taxon>Bacillus</taxon>
    </lineage>
</organism>
<evidence type="ECO:0000256" key="5">
    <source>
        <dbReference type="ARBA" id="ARBA00023136"/>
    </source>
</evidence>
<evidence type="ECO:0000256" key="4">
    <source>
        <dbReference type="ARBA" id="ARBA00022989"/>
    </source>
</evidence>
<protein>
    <submittedName>
        <fullName evidence="8">RDD family protein</fullName>
    </submittedName>
</protein>
<keyword evidence="4 6" id="KW-1133">Transmembrane helix</keyword>
<evidence type="ECO:0000256" key="2">
    <source>
        <dbReference type="ARBA" id="ARBA00022475"/>
    </source>
</evidence>
<dbReference type="PANTHER" id="PTHR36115:SF9">
    <property type="entry name" value="LMO1584 PROTEIN"/>
    <property type="match status" value="1"/>
</dbReference>
<dbReference type="InterPro" id="IPR010432">
    <property type="entry name" value="RDD"/>
</dbReference>
<evidence type="ECO:0000256" key="1">
    <source>
        <dbReference type="ARBA" id="ARBA00004651"/>
    </source>
</evidence>
<name>A0ABT4X4K3_9BACI</name>
<evidence type="ECO:0000256" key="6">
    <source>
        <dbReference type="SAM" id="Phobius"/>
    </source>
</evidence>
<dbReference type="EMBL" id="JAQKAB010000007">
    <property type="protein sequence ID" value="MDA7027227.1"/>
    <property type="molecule type" value="Genomic_DNA"/>
</dbReference>
<dbReference type="Proteomes" id="UP001211894">
    <property type="component" value="Unassembled WGS sequence"/>
</dbReference>
<dbReference type="RefSeq" id="WP_271341074.1">
    <property type="nucleotide sequence ID" value="NZ_JAQKAB010000007.1"/>
</dbReference>
<accession>A0ABT4X4K3</accession>
<feature type="domain" description="RDD" evidence="7">
    <location>
        <begin position="28"/>
        <end position="154"/>
    </location>
</feature>
<feature type="transmembrane region" description="Helical" evidence="6">
    <location>
        <begin position="27"/>
        <end position="48"/>
    </location>
</feature>
<evidence type="ECO:0000259" key="7">
    <source>
        <dbReference type="Pfam" id="PF06271"/>
    </source>
</evidence>
<proteinExistence type="predicted"/>
<sequence>MDVTFDGKDQNEITASEQKSAPVLEHAYAGFWIRFWAFLFDGIVVGSINRLLTSPIFSLLGLPKETGLFSFSLYSITMTIVFFAYFVLMTKGFKQTLGKMVFGLKVVSLHPEKGLTWDGILFREVIGRYINSIYITYFAVVFSRKKQGIHDYFADTAVIHERLYQKVE</sequence>
<comment type="caution">
    <text evidence="8">The sequence shown here is derived from an EMBL/GenBank/DDBJ whole genome shotgun (WGS) entry which is preliminary data.</text>
</comment>
<evidence type="ECO:0000313" key="8">
    <source>
        <dbReference type="EMBL" id="MDA7027227.1"/>
    </source>
</evidence>
<keyword evidence="2" id="KW-1003">Cell membrane</keyword>
<comment type="subcellular location">
    <subcellularLocation>
        <location evidence="1">Cell membrane</location>
        <topology evidence="1">Multi-pass membrane protein</topology>
    </subcellularLocation>
</comment>
<evidence type="ECO:0000313" key="9">
    <source>
        <dbReference type="Proteomes" id="UP001211894"/>
    </source>
</evidence>
<reference evidence="8 9" key="1">
    <citation type="submission" date="2023-01" db="EMBL/GenBank/DDBJ databases">
        <title>Bacillus changyiensis sp. nov., isolated from a coastal deposit.</title>
        <authorList>
            <person name="Xiao G."/>
            <person name="Lai Q."/>
            <person name="Hu Z."/>
            <person name="Shao Z."/>
        </authorList>
    </citation>
    <scope>NUCLEOTIDE SEQUENCE [LARGE SCALE GENOMIC DNA]</scope>
    <source>
        <strain evidence="8 9">CLL-7-23</strain>
    </source>
</reference>
<keyword evidence="9" id="KW-1185">Reference proteome</keyword>